<dbReference type="RefSeq" id="WP_248008919.1">
    <property type="nucleotide sequence ID" value="NZ_JAJHVV010000006.1"/>
</dbReference>
<evidence type="ECO:0000313" key="3">
    <source>
        <dbReference type="Proteomes" id="UP001139559"/>
    </source>
</evidence>
<evidence type="ECO:0000313" key="2">
    <source>
        <dbReference type="EMBL" id="MCK6263836.1"/>
    </source>
</evidence>
<proteinExistence type="predicted"/>
<feature type="transmembrane region" description="Helical" evidence="1">
    <location>
        <begin position="14"/>
        <end position="35"/>
    </location>
</feature>
<keyword evidence="1" id="KW-0812">Transmembrane</keyword>
<accession>A0A9X1XJB9</accession>
<protein>
    <submittedName>
        <fullName evidence="2">Uncharacterized protein</fullName>
    </submittedName>
</protein>
<sequence length="194" mass="22415">MEESILSKISPEHVALTTAVIALISTALVQALANYRIKKEFYEKLKFEKYQYKVSVYEKVVSELSELVSLVNQTSMNQRDFAWVSRQNEPDELEAKDYLHKQFNLLTDIAKPMFNINVYVPNFFPEIESELSDFREAHVLAIKAYLGLRDGEYKGSRNLCEQIDLNTRELGKAFAKLQQKVSEVKVMESSYQTV</sequence>
<keyword evidence="3" id="KW-1185">Reference proteome</keyword>
<keyword evidence="1" id="KW-1133">Transmembrane helix</keyword>
<name>A0A9X1XJB9_9VIBR</name>
<organism evidence="2 3">
    <name type="scientific">Vibrio amylolyticus</name>
    <dbReference type="NCBI Taxonomy" id="2847292"/>
    <lineage>
        <taxon>Bacteria</taxon>
        <taxon>Pseudomonadati</taxon>
        <taxon>Pseudomonadota</taxon>
        <taxon>Gammaproteobacteria</taxon>
        <taxon>Vibrionales</taxon>
        <taxon>Vibrionaceae</taxon>
        <taxon>Vibrio</taxon>
    </lineage>
</organism>
<dbReference type="AlphaFoldDB" id="A0A9X1XJB9"/>
<dbReference type="Proteomes" id="UP001139559">
    <property type="component" value="Unassembled WGS sequence"/>
</dbReference>
<evidence type="ECO:0000256" key="1">
    <source>
        <dbReference type="SAM" id="Phobius"/>
    </source>
</evidence>
<comment type="caution">
    <text evidence="2">The sequence shown here is derived from an EMBL/GenBank/DDBJ whole genome shotgun (WGS) entry which is preliminary data.</text>
</comment>
<dbReference type="EMBL" id="JAJHVV010000006">
    <property type="protein sequence ID" value="MCK6263836.1"/>
    <property type="molecule type" value="Genomic_DNA"/>
</dbReference>
<reference evidence="2" key="1">
    <citation type="submission" date="2021-11" db="EMBL/GenBank/DDBJ databases">
        <title>Vibrio ZSDE26 sp. nov. and Vibrio ZSDZ34 sp. nov., isolated from coastal seawater in Qingdao.</title>
        <authorList>
            <person name="Zhang P."/>
        </authorList>
    </citation>
    <scope>NUCLEOTIDE SEQUENCE</scope>
    <source>
        <strain evidence="2">ZSDE26</strain>
    </source>
</reference>
<gene>
    <name evidence="2" type="ORF">KP803_11200</name>
</gene>
<keyword evidence="1" id="KW-0472">Membrane</keyword>